<evidence type="ECO:0000313" key="4">
    <source>
        <dbReference type="Proteomes" id="UP000006882"/>
    </source>
</evidence>
<accession>A0A251Q1A7</accession>
<keyword evidence="4" id="KW-1185">Reference proteome</keyword>
<dbReference type="Gramene" id="ONI17616">
    <property type="protein sequence ID" value="ONI17616"/>
    <property type="gene ID" value="PRUPE_3G169800"/>
</dbReference>
<feature type="transmembrane region" description="Helical" evidence="1">
    <location>
        <begin position="116"/>
        <end position="139"/>
    </location>
</feature>
<evidence type="ECO:0000256" key="2">
    <source>
        <dbReference type="SAM" id="SignalP"/>
    </source>
</evidence>
<evidence type="ECO:0000313" key="3">
    <source>
        <dbReference type="EMBL" id="ONI17616.1"/>
    </source>
</evidence>
<keyword evidence="1" id="KW-0812">Transmembrane</keyword>
<dbReference type="Proteomes" id="UP000006882">
    <property type="component" value="Chromosome G3"/>
</dbReference>
<dbReference type="AlphaFoldDB" id="A0A251Q1A7"/>
<reference evidence="3 4" key="1">
    <citation type="journal article" date="2013" name="Nat. Genet.">
        <title>The high-quality draft genome of peach (Prunus persica) identifies unique patterns of genetic diversity, domestication and genome evolution.</title>
        <authorList>
            <consortium name="International Peach Genome Initiative"/>
            <person name="Verde I."/>
            <person name="Abbott A.G."/>
            <person name="Scalabrin S."/>
            <person name="Jung S."/>
            <person name="Shu S."/>
            <person name="Marroni F."/>
            <person name="Zhebentyayeva T."/>
            <person name="Dettori M.T."/>
            <person name="Grimwood J."/>
            <person name="Cattonaro F."/>
            <person name="Zuccolo A."/>
            <person name="Rossini L."/>
            <person name="Jenkins J."/>
            <person name="Vendramin E."/>
            <person name="Meisel L.A."/>
            <person name="Decroocq V."/>
            <person name="Sosinski B."/>
            <person name="Prochnik S."/>
            <person name="Mitros T."/>
            <person name="Policriti A."/>
            <person name="Cipriani G."/>
            <person name="Dondini L."/>
            <person name="Ficklin S."/>
            <person name="Goodstein D.M."/>
            <person name="Xuan P."/>
            <person name="Del Fabbro C."/>
            <person name="Aramini V."/>
            <person name="Copetti D."/>
            <person name="Gonzalez S."/>
            <person name="Horner D.S."/>
            <person name="Falchi R."/>
            <person name="Lucas S."/>
            <person name="Mica E."/>
            <person name="Maldonado J."/>
            <person name="Lazzari B."/>
            <person name="Bielenberg D."/>
            <person name="Pirona R."/>
            <person name="Miculan M."/>
            <person name="Barakat A."/>
            <person name="Testolin R."/>
            <person name="Stella A."/>
            <person name="Tartarini S."/>
            <person name="Tonutti P."/>
            <person name="Arus P."/>
            <person name="Orellana A."/>
            <person name="Wells C."/>
            <person name="Main D."/>
            <person name="Vizzotto G."/>
            <person name="Silva H."/>
            <person name="Salamini F."/>
            <person name="Schmutz J."/>
            <person name="Morgante M."/>
            <person name="Rokhsar D.S."/>
        </authorList>
    </citation>
    <scope>NUCLEOTIDE SEQUENCE [LARGE SCALE GENOMIC DNA]</scope>
    <source>
        <strain evidence="4">cv. Nemared</strain>
    </source>
</reference>
<gene>
    <name evidence="3" type="ORF">PRUPE_3G169800</name>
</gene>
<dbReference type="EMBL" id="CM007653">
    <property type="protein sequence ID" value="ONI17616.1"/>
    <property type="molecule type" value="Genomic_DNA"/>
</dbReference>
<keyword evidence="1" id="KW-0472">Membrane</keyword>
<protein>
    <submittedName>
        <fullName evidence="3">Uncharacterized protein</fullName>
    </submittedName>
</protein>
<proteinExistence type="predicted"/>
<sequence length="186" mass="20802">MIDFLYFFLFTLTFNFPKLCLNLENPYLHFHSPLLPQYPPINVVLQPTLLTSTSLAPSLLWCLPHISSGHVLAQYLNQQPLLLGFMDEDASKVLVALASRIMVALFAWVVCPPPLSILSIGLLGYWLPITGDCGSVTAMRQMESGGCSFSYLGFFLYVCIGLDVCFKVFPLYSFFLLSVGLRPYNS</sequence>
<feature type="signal peptide" evidence="2">
    <location>
        <begin position="1"/>
        <end position="20"/>
    </location>
</feature>
<keyword evidence="1" id="KW-1133">Transmembrane helix</keyword>
<feature type="chain" id="PRO_5012106192" evidence="2">
    <location>
        <begin position="21"/>
        <end position="186"/>
    </location>
</feature>
<evidence type="ECO:0000256" key="1">
    <source>
        <dbReference type="SAM" id="Phobius"/>
    </source>
</evidence>
<feature type="transmembrane region" description="Helical" evidence="1">
    <location>
        <begin position="151"/>
        <end position="177"/>
    </location>
</feature>
<organism evidence="3 4">
    <name type="scientific">Prunus persica</name>
    <name type="common">Peach</name>
    <name type="synonym">Amygdalus persica</name>
    <dbReference type="NCBI Taxonomy" id="3760"/>
    <lineage>
        <taxon>Eukaryota</taxon>
        <taxon>Viridiplantae</taxon>
        <taxon>Streptophyta</taxon>
        <taxon>Embryophyta</taxon>
        <taxon>Tracheophyta</taxon>
        <taxon>Spermatophyta</taxon>
        <taxon>Magnoliopsida</taxon>
        <taxon>eudicotyledons</taxon>
        <taxon>Gunneridae</taxon>
        <taxon>Pentapetalae</taxon>
        <taxon>rosids</taxon>
        <taxon>fabids</taxon>
        <taxon>Rosales</taxon>
        <taxon>Rosaceae</taxon>
        <taxon>Amygdaloideae</taxon>
        <taxon>Amygdaleae</taxon>
        <taxon>Prunus</taxon>
    </lineage>
</organism>
<name>A0A251Q1A7_PRUPE</name>
<keyword evidence="2" id="KW-0732">Signal</keyword>